<reference evidence="1 2" key="1">
    <citation type="submission" date="2019-11" db="EMBL/GenBank/DDBJ databases">
        <authorList>
            <person name="Holert J."/>
        </authorList>
    </citation>
    <scope>NUCLEOTIDE SEQUENCE [LARGE SCALE GENOMIC DNA]</scope>
    <source>
        <strain evidence="1">SB11_3</strain>
    </source>
</reference>
<evidence type="ECO:0000313" key="1">
    <source>
        <dbReference type="EMBL" id="CAA0106850.1"/>
    </source>
</evidence>
<accession>A0A5S9PRI1</accession>
<proteinExistence type="predicted"/>
<organism evidence="1 2">
    <name type="scientific">BD1-7 clade bacterium</name>
    <dbReference type="NCBI Taxonomy" id="2029982"/>
    <lineage>
        <taxon>Bacteria</taxon>
        <taxon>Pseudomonadati</taxon>
        <taxon>Pseudomonadota</taxon>
        <taxon>Gammaproteobacteria</taxon>
        <taxon>Cellvibrionales</taxon>
        <taxon>Spongiibacteraceae</taxon>
        <taxon>BD1-7 clade</taxon>
    </lineage>
</organism>
<protein>
    <submittedName>
        <fullName evidence="1">Uncharacterized protein</fullName>
    </submittedName>
</protein>
<dbReference type="AlphaFoldDB" id="A0A5S9PRI1"/>
<dbReference type="EMBL" id="CACSIO010000012">
    <property type="protein sequence ID" value="CAA0106850.1"/>
    <property type="molecule type" value="Genomic_DNA"/>
</dbReference>
<name>A0A5S9PRI1_9GAMM</name>
<gene>
    <name evidence="1" type="ORF">OPDIPICF_01116</name>
</gene>
<evidence type="ECO:0000313" key="2">
    <source>
        <dbReference type="Proteomes" id="UP000441399"/>
    </source>
</evidence>
<dbReference type="Proteomes" id="UP000441399">
    <property type="component" value="Unassembled WGS sequence"/>
</dbReference>
<keyword evidence="2" id="KW-1185">Reference proteome</keyword>
<sequence length="110" mass="12425">MCSVYGERLFCKPPLYGVGESAWLFRSPKMPLGVVVISSPHDDIHLERYYAERLEADVFSLEQRVLDTLVRVVSPGLNLEPVVSRNYCNCPMDAFGKKASRDCSKMCKHA</sequence>